<evidence type="ECO:0000259" key="9">
    <source>
        <dbReference type="PROSITE" id="PS50109"/>
    </source>
</evidence>
<dbReference type="Pfam" id="PF13589">
    <property type="entry name" value="HATPase_c_3"/>
    <property type="match status" value="1"/>
</dbReference>
<sequence length="731" mass="83317">MVMDTIENKESGSYKIRPAGRHLLTIGRDLIQDNNAALIELIKNAFDADSPSINITFSMKPDQTFYKILIEDKGHGMSRDTIINKWMVPSTADKLTRKTSPNGRILQGRKGIGRYAAAILGNDLLLESVDQTGKKTTAYIEWKQFETAKFLEDVEILIETFDSNESPGTTLTITGNEDGLAEWNETKLKDLKFQIKKLMSPLNKELQANSSNTSDKFEIIIKEDHFVQYPEQLIEETIEPFPLVNMFDYRIFGKLNSNGNGTFYFQTQKSTTHNFDEEILFSIGKETGCGSLEFDISVFDREVESLDQLIARGIKHNPETFFSRQETRKLLDDYNGIGVFRNGFRIRPLGDADFDWLKLNKQRIQNPSQKIGSNQVIGHINIQSEENSNLIEKSARDGLKENKAFENLKNISSEIISLLELRRFDIRRKLGISRPAVKIEQELELLYSFKEFGDELVRNLKSKGLDDESTQMVSNLLLHKSKEITQAAENLQKMIAMYQGQATVGNIINLVLHESRMPLAAIKSNIKSFKKRHAKFIETQDENKLQEISPIADEISKNTEDFSRLFEKLDPLAYKKRDSVQTFNIYKELVSVISMFANEMSEKSIVYKIEGSQIVEFEGWAQDFRAIFINLIQNSIYWIHEKNSPKKEISIFIGEENNSLSFIDYKDTGPGIDKSIKDNNLIFEPQFTTKKEGMGLGLAIAGEAAQRNGLHLSIFAQDVGVYFRLDVANEA</sequence>
<keyword evidence="3" id="KW-0597">Phosphoprotein</keyword>
<dbReference type="EC" id="2.7.13.3" evidence="2"/>
<dbReference type="EMBL" id="JAAGTG010000001">
    <property type="protein sequence ID" value="NDX13332.1"/>
    <property type="molecule type" value="Genomic_DNA"/>
</dbReference>
<keyword evidence="6 10" id="KW-0418">Kinase</keyword>
<dbReference type="PROSITE" id="PS50109">
    <property type="entry name" value="HIS_KIN"/>
    <property type="match status" value="1"/>
</dbReference>
<organism evidence="10">
    <name type="scientific">Acinetobacter baumannii</name>
    <dbReference type="NCBI Taxonomy" id="470"/>
    <lineage>
        <taxon>Bacteria</taxon>
        <taxon>Pseudomonadati</taxon>
        <taxon>Pseudomonadota</taxon>
        <taxon>Gammaproteobacteria</taxon>
        <taxon>Moraxellales</taxon>
        <taxon>Moraxellaceae</taxon>
        <taxon>Acinetobacter</taxon>
        <taxon>Acinetobacter calcoaceticus/baumannii complex</taxon>
    </lineage>
</organism>
<dbReference type="InterPro" id="IPR005467">
    <property type="entry name" value="His_kinase_dom"/>
</dbReference>
<accession>A0A6B2PMY2</accession>
<protein>
    <recommendedName>
        <fullName evidence="2">histidine kinase</fullName>
        <ecNumber evidence="2">2.7.13.3</ecNumber>
    </recommendedName>
</protein>
<feature type="domain" description="Histidine kinase" evidence="9">
    <location>
        <begin position="510"/>
        <end position="731"/>
    </location>
</feature>
<dbReference type="Pfam" id="PF02518">
    <property type="entry name" value="HATPase_c"/>
    <property type="match status" value="1"/>
</dbReference>
<evidence type="ECO:0000256" key="1">
    <source>
        <dbReference type="ARBA" id="ARBA00000085"/>
    </source>
</evidence>
<evidence type="ECO:0000256" key="3">
    <source>
        <dbReference type="ARBA" id="ARBA00022553"/>
    </source>
</evidence>
<dbReference type="GO" id="GO:0004673">
    <property type="term" value="F:protein histidine kinase activity"/>
    <property type="evidence" value="ECO:0007669"/>
    <property type="project" value="UniProtKB-EC"/>
</dbReference>
<gene>
    <name evidence="10" type="ORF">G3N07_01815</name>
</gene>
<proteinExistence type="predicted"/>
<comment type="caution">
    <text evidence="10">The sequence shown here is derived from an EMBL/GenBank/DDBJ whole genome shotgun (WGS) entry which is preliminary data.</text>
</comment>
<dbReference type="InterPro" id="IPR036890">
    <property type="entry name" value="HATPase_C_sf"/>
</dbReference>
<reference evidence="10" key="1">
    <citation type="submission" date="2020-02" db="EMBL/GenBank/DDBJ databases">
        <title>Whole genome shot-gun sequencing of clinical Carbapenem resistant A. baumannii.</title>
        <authorList>
            <person name="Veeraraghavan B."/>
            <person name="Mathur P."/>
            <person name="Vijayakumar S."/>
            <person name="Vasudevan K."/>
            <person name="Lincy M."/>
            <person name="Kirubananthan A."/>
        </authorList>
    </citation>
    <scope>NUCLEOTIDE SEQUENCE</scope>
    <source>
        <strain evidence="10">SP2442</strain>
    </source>
</reference>
<dbReference type="InterPro" id="IPR003594">
    <property type="entry name" value="HATPase_dom"/>
</dbReference>
<evidence type="ECO:0000256" key="4">
    <source>
        <dbReference type="ARBA" id="ARBA00022679"/>
    </source>
</evidence>
<dbReference type="InterPro" id="IPR004358">
    <property type="entry name" value="Sig_transdc_His_kin-like_C"/>
</dbReference>
<keyword evidence="7" id="KW-0067">ATP-binding</keyword>
<dbReference type="PANTHER" id="PTHR43065:SF10">
    <property type="entry name" value="PEROXIDE STRESS-ACTIVATED HISTIDINE KINASE MAK3"/>
    <property type="match status" value="1"/>
</dbReference>
<dbReference type="Gene3D" id="3.30.565.10">
    <property type="entry name" value="Histidine kinase-like ATPase, C-terminal domain"/>
    <property type="match status" value="2"/>
</dbReference>
<keyword evidence="5" id="KW-0547">Nucleotide-binding</keyword>
<dbReference type="GO" id="GO:0000160">
    <property type="term" value="P:phosphorelay signal transduction system"/>
    <property type="evidence" value="ECO:0007669"/>
    <property type="project" value="UniProtKB-KW"/>
</dbReference>
<dbReference type="PANTHER" id="PTHR43065">
    <property type="entry name" value="SENSOR HISTIDINE KINASE"/>
    <property type="match status" value="1"/>
</dbReference>
<dbReference type="AlphaFoldDB" id="A0A6B2PMY2"/>
<evidence type="ECO:0000256" key="7">
    <source>
        <dbReference type="ARBA" id="ARBA00022840"/>
    </source>
</evidence>
<evidence type="ECO:0000256" key="8">
    <source>
        <dbReference type="ARBA" id="ARBA00023012"/>
    </source>
</evidence>
<evidence type="ECO:0000313" key="10">
    <source>
        <dbReference type="EMBL" id="NDX13332.1"/>
    </source>
</evidence>
<dbReference type="PRINTS" id="PR00344">
    <property type="entry name" value="BCTRLSENSOR"/>
</dbReference>
<keyword evidence="4" id="KW-0808">Transferase</keyword>
<keyword evidence="8" id="KW-0902">Two-component regulatory system</keyword>
<dbReference type="SMART" id="SM00387">
    <property type="entry name" value="HATPase_c"/>
    <property type="match status" value="1"/>
</dbReference>
<evidence type="ECO:0000256" key="6">
    <source>
        <dbReference type="ARBA" id="ARBA00022777"/>
    </source>
</evidence>
<dbReference type="GO" id="GO:0005524">
    <property type="term" value="F:ATP binding"/>
    <property type="evidence" value="ECO:0007669"/>
    <property type="project" value="UniProtKB-KW"/>
</dbReference>
<dbReference type="SUPFAM" id="SSF55874">
    <property type="entry name" value="ATPase domain of HSP90 chaperone/DNA topoisomerase II/histidine kinase"/>
    <property type="match status" value="2"/>
</dbReference>
<evidence type="ECO:0000256" key="2">
    <source>
        <dbReference type="ARBA" id="ARBA00012438"/>
    </source>
</evidence>
<evidence type="ECO:0000256" key="5">
    <source>
        <dbReference type="ARBA" id="ARBA00022741"/>
    </source>
</evidence>
<name>A0A6B2PMY2_ACIBA</name>
<comment type="catalytic activity">
    <reaction evidence="1">
        <text>ATP + protein L-histidine = ADP + protein N-phospho-L-histidine.</text>
        <dbReference type="EC" id="2.7.13.3"/>
    </reaction>
</comment>